<dbReference type="AlphaFoldDB" id="A0AA35Y582"/>
<dbReference type="Pfam" id="PF13966">
    <property type="entry name" value="zf-RVT"/>
    <property type="match status" value="1"/>
</dbReference>
<sequence length="120" mass="13867">MGRIPSNLALKRRGVAIINTSCPQCHLENEDTEHILIRCPVASNVWDLIFKWCNIPKPQFQTVGELIGFVKTWGIRRRRRNNLICVCFGVMWILWKTRCDGVLKNKRTSPPLVKSTKAKH</sequence>
<proteinExistence type="predicted"/>
<organism evidence="2 3">
    <name type="scientific">Lactuca saligna</name>
    <name type="common">Willowleaf lettuce</name>
    <dbReference type="NCBI Taxonomy" id="75948"/>
    <lineage>
        <taxon>Eukaryota</taxon>
        <taxon>Viridiplantae</taxon>
        <taxon>Streptophyta</taxon>
        <taxon>Embryophyta</taxon>
        <taxon>Tracheophyta</taxon>
        <taxon>Spermatophyta</taxon>
        <taxon>Magnoliopsida</taxon>
        <taxon>eudicotyledons</taxon>
        <taxon>Gunneridae</taxon>
        <taxon>Pentapetalae</taxon>
        <taxon>asterids</taxon>
        <taxon>campanulids</taxon>
        <taxon>Asterales</taxon>
        <taxon>Asteraceae</taxon>
        <taxon>Cichorioideae</taxon>
        <taxon>Cichorieae</taxon>
        <taxon>Lactucinae</taxon>
        <taxon>Lactuca</taxon>
    </lineage>
</organism>
<accession>A0AA35Y582</accession>
<dbReference type="PANTHER" id="PTHR33116">
    <property type="entry name" value="REVERSE TRANSCRIPTASE ZINC-BINDING DOMAIN-CONTAINING PROTEIN-RELATED-RELATED"/>
    <property type="match status" value="1"/>
</dbReference>
<feature type="domain" description="Reverse transcriptase zinc-binding" evidence="1">
    <location>
        <begin position="2"/>
        <end position="46"/>
    </location>
</feature>
<dbReference type="EMBL" id="OX465086">
    <property type="protein sequence ID" value="CAI9265575.1"/>
    <property type="molecule type" value="Genomic_DNA"/>
</dbReference>
<name>A0AA35Y582_LACSI</name>
<gene>
    <name evidence="2" type="ORF">LSALG_LOCUS6171</name>
</gene>
<evidence type="ECO:0000313" key="3">
    <source>
        <dbReference type="Proteomes" id="UP001177003"/>
    </source>
</evidence>
<dbReference type="InterPro" id="IPR026960">
    <property type="entry name" value="RVT-Znf"/>
</dbReference>
<dbReference type="PANTHER" id="PTHR33116:SF79">
    <property type="entry name" value="REVERSE TRANSCRIPTASE DOMAIN, ZINC FINGER, CCHC-TYPE-RELATED"/>
    <property type="match status" value="1"/>
</dbReference>
<evidence type="ECO:0000259" key="1">
    <source>
        <dbReference type="Pfam" id="PF13966"/>
    </source>
</evidence>
<evidence type="ECO:0000313" key="2">
    <source>
        <dbReference type="EMBL" id="CAI9265575.1"/>
    </source>
</evidence>
<reference evidence="2" key="1">
    <citation type="submission" date="2023-04" db="EMBL/GenBank/DDBJ databases">
        <authorList>
            <person name="Vijverberg K."/>
            <person name="Xiong W."/>
            <person name="Schranz E."/>
        </authorList>
    </citation>
    <scope>NUCLEOTIDE SEQUENCE</scope>
</reference>
<dbReference type="Proteomes" id="UP001177003">
    <property type="component" value="Chromosome 0"/>
</dbReference>
<keyword evidence="3" id="KW-1185">Reference proteome</keyword>
<protein>
    <recommendedName>
        <fullName evidence="1">Reverse transcriptase zinc-binding domain-containing protein</fullName>
    </recommendedName>
</protein>